<dbReference type="Gene3D" id="2.130.10.10">
    <property type="entry name" value="YVTN repeat-like/Quinoprotein amine dehydrogenase"/>
    <property type="match status" value="2"/>
</dbReference>
<dbReference type="RefSeq" id="WP_035231339.1">
    <property type="nucleotide sequence ID" value="NZ_ARXV01000004.1"/>
</dbReference>
<feature type="region of interest" description="Disordered" evidence="1">
    <location>
        <begin position="22"/>
        <end position="57"/>
    </location>
</feature>
<keyword evidence="4" id="KW-1185">Reference proteome</keyword>
<name>A0A095TSE9_9GAMM</name>
<dbReference type="SUPFAM" id="SSF50974">
    <property type="entry name" value="Nitrous oxide reductase, N-terminal domain"/>
    <property type="match status" value="1"/>
</dbReference>
<feature type="chain" id="PRO_5001918792" evidence="2">
    <location>
        <begin position="24"/>
        <end position="458"/>
    </location>
</feature>
<dbReference type="AlphaFoldDB" id="A0A095TSE9"/>
<keyword evidence="3" id="KW-0808">Transferase</keyword>
<dbReference type="eggNOG" id="COG3391">
    <property type="taxonomic scope" value="Bacteria"/>
</dbReference>
<dbReference type="OrthoDB" id="145213at2"/>
<keyword evidence="3" id="KW-0723">Serine/threonine-protein kinase</keyword>
<comment type="caution">
    <text evidence="3">The sequence shown here is derived from an EMBL/GenBank/DDBJ whole genome shotgun (WGS) entry which is preliminary data.</text>
</comment>
<feature type="signal peptide" evidence="2">
    <location>
        <begin position="1"/>
        <end position="23"/>
    </location>
</feature>
<evidence type="ECO:0000256" key="1">
    <source>
        <dbReference type="SAM" id="MobiDB-lite"/>
    </source>
</evidence>
<dbReference type="GO" id="GO:0004674">
    <property type="term" value="F:protein serine/threonine kinase activity"/>
    <property type="evidence" value="ECO:0007669"/>
    <property type="project" value="UniProtKB-KW"/>
</dbReference>
<organism evidence="3 4">
    <name type="scientific">Alcanivorax nanhaiticus</name>
    <dbReference type="NCBI Taxonomy" id="1177154"/>
    <lineage>
        <taxon>Bacteria</taxon>
        <taxon>Pseudomonadati</taxon>
        <taxon>Pseudomonadota</taxon>
        <taxon>Gammaproteobacteria</taxon>
        <taxon>Oceanospirillales</taxon>
        <taxon>Alcanivoracaceae</taxon>
        <taxon>Alcanivorax</taxon>
    </lineage>
</organism>
<gene>
    <name evidence="3" type="ORF">Y5S_01211</name>
</gene>
<dbReference type="Proteomes" id="UP000029444">
    <property type="component" value="Unassembled WGS sequence"/>
</dbReference>
<evidence type="ECO:0000313" key="4">
    <source>
        <dbReference type="Proteomes" id="UP000029444"/>
    </source>
</evidence>
<keyword evidence="2" id="KW-0732">Signal</keyword>
<protein>
    <submittedName>
        <fullName evidence="3">Serine/threonine protein kinase</fullName>
    </submittedName>
</protein>
<dbReference type="InterPro" id="IPR015943">
    <property type="entry name" value="WD40/YVTN_repeat-like_dom_sf"/>
</dbReference>
<dbReference type="PANTHER" id="PTHR47197">
    <property type="entry name" value="PROTEIN NIRF"/>
    <property type="match status" value="1"/>
</dbReference>
<sequence>MAAFTPRLTLLATALTLSVAACGGGSGSSTPSTPVTDTAQAPVPNVEEESPAPALPEPAAKARDVIFVGNNWEGMVDVVDRDTYERLGRINGIPDQQEREAAIASNPEDLLFFQGIRLLIGEGNHQYVDDMYSSNDGRLLIVSRPSYADVVGIDIASGEIEWRFEVDGYRSDHMAVSPDGTQVAVSASTGNVVHILDVETGAELKRFPSGDSPHENIYSKDGKRIYHASIGTVYTPLDSKLIGDLTDALLGQNLLDATKGERIFQVVDADSMEIIKKLDLAADLEEAGYGNLSTAVRPMAHTSDDRYFYFQLSFLHGFIEYDLEEEKVLRLAELPDLTNGLPRELYVNDSAHHGIALSADNKTLCVAGTMSDYVALVDRETFAYTLKKGVGEKPYWVTTSKDGEHCYVSWSGTDQMSIFNYASGQEVARVDVGDHPQRIREGRVPEAWVDDQGSMFLP</sequence>
<proteinExistence type="predicted"/>
<dbReference type="EMBL" id="ARXV01000004">
    <property type="protein sequence ID" value="KGD65318.1"/>
    <property type="molecule type" value="Genomic_DNA"/>
</dbReference>
<dbReference type="PROSITE" id="PS51257">
    <property type="entry name" value="PROKAR_LIPOPROTEIN"/>
    <property type="match status" value="1"/>
</dbReference>
<dbReference type="STRING" id="1177154.Y5S_01211"/>
<dbReference type="PANTHER" id="PTHR47197:SF3">
    <property type="entry name" value="DIHYDRO-HEME D1 DEHYDROGENASE"/>
    <property type="match status" value="1"/>
</dbReference>
<reference evidence="3 4" key="1">
    <citation type="submission" date="2012-09" db="EMBL/GenBank/DDBJ databases">
        <title>Genome Sequence of alkane-degrading Bacterium Alcanivorax sp. 19-m-6.</title>
        <authorList>
            <person name="Lai Q."/>
            <person name="Shao Z."/>
        </authorList>
    </citation>
    <scope>NUCLEOTIDE SEQUENCE [LARGE SCALE GENOMIC DNA]</scope>
    <source>
        <strain evidence="3 4">19-m-6</strain>
    </source>
</reference>
<accession>A0A095TSE9</accession>
<keyword evidence="3" id="KW-0418">Kinase</keyword>
<dbReference type="InterPro" id="IPR051200">
    <property type="entry name" value="Host-pathogen_enzymatic-act"/>
</dbReference>
<evidence type="ECO:0000313" key="3">
    <source>
        <dbReference type="EMBL" id="KGD65318.1"/>
    </source>
</evidence>
<evidence type="ECO:0000256" key="2">
    <source>
        <dbReference type="SAM" id="SignalP"/>
    </source>
</evidence>
<dbReference type="InterPro" id="IPR011045">
    <property type="entry name" value="N2O_reductase_N"/>
</dbReference>
<dbReference type="PATRIC" id="fig|1177154.3.peg.1231"/>